<reference evidence="1 2" key="1">
    <citation type="submission" date="2021-06" db="EMBL/GenBank/DDBJ databases">
        <title>Caerostris extrusa draft genome.</title>
        <authorList>
            <person name="Kono N."/>
            <person name="Arakawa K."/>
        </authorList>
    </citation>
    <scope>NUCLEOTIDE SEQUENCE [LARGE SCALE GENOMIC DNA]</scope>
</reference>
<sequence>MRRMYARIIITTLGAFKNIVKCHVVNCKPIGSLIGQPIVLSLGRGLPLWGFKNKIKRIMDMCPHVGRRGQQTLIQLWTGNIQDNPSGGQRC</sequence>
<dbReference type="EMBL" id="BPLR01012561">
    <property type="protein sequence ID" value="GIY54878.1"/>
    <property type="molecule type" value="Genomic_DNA"/>
</dbReference>
<accession>A0AAV4UAS2</accession>
<evidence type="ECO:0000313" key="2">
    <source>
        <dbReference type="Proteomes" id="UP001054945"/>
    </source>
</evidence>
<dbReference type="Proteomes" id="UP001054945">
    <property type="component" value="Unassembled WGS sequence"/>
</dbReference>
<name>A0AAV4UAS2_CAEEX</name>
<organism evidence="1 2">
    <name type="scientific">Caerostris extrusa</name>
    <name type="common">Bark spider</name>
    <name type="synonym">Caerostris bankana</name>
    <dbReference type="NCBI Taxonomy" id="172846"/>
    <lineage>
        <taxon>Eukaryota</taxon>
        <taxon>Metazoa</taxon>
        <taxon>Ecdysozoa</taxon>
        <taxon>Arthropoda</taxon>
        <taxon>Chelicerata</taxon>
        <taxon>Arachnida</taxon>
        <taxon>Araneae</taxon>
        <taxon>Araneomorphae</taxon>
        <taxon>Entelegynae</taxon>
        <taxon>Araneoidea</taxon>
        <taxon>Araneidae</taxon>
        <taxon>Caerostris</taxon>
    </lineage>
</organism>
<proteinExistence type="predicted"/>
<dbReference type="AlphaFoldDB" id="A0AAV4UAS2"/>
<evidence type="ECO:0000313" key="1">
    <source>
        <dbReference type="EMBL" id="GIY54878.1"/>
    </source>
</evidence>
<keyword evidence="2" id="KW-1185">Reference proteome</keyword>
<gene>
    <name evidence="1" type="ORF">CEXT_763581</name>
</gene>
<comment type="caution">
    <text evidence="1">The sequence shown here is derived from an EMBL/GenBank/DDBJ whole genome shotgun (WGS) entry which is preliminary data.</text>
</comment>
<protein>
    <submittedName>
        <fullName evidence="1">Uncharacterized protein</fullName>
    </submittedName>
</protein>